<accession>A0A1T4LZ72</accession>
<dbReference type="RefSeq" id="WP_078756013.1">
    <property type="nucleotide sequence ID" value="NZ_FUWO01000010.1"/>
</dbReference>
<sequence>MAEVISKTTEYPTMNHQTYSQPFDASNSKTGTSVFIFTRIHALVLMGVMLVCTVLIAFNLIMQQKTAEAEIAVRNYESEISTLQTHTDTIYNKISDQYNYEIIKKAAKEGNLNIDSSRVRSVE</sequence>
<dbReference type="Proteomes" id="UP000189941">
    <property type="component" value="Unassembled WGS sequence"/>
</dbReference>
<keyword evidence="1" id="KW-0812">Transmembrane</keyword>
<dbReference type="OrthoDB" id="9871410at2"/>
<dbReference type="AlphaFoldDB" id="A0A1T4LZ72"/>
<name>A0A1T4LZ72_9LACT</name>
<proteinExistence type="predicted"/>
<dbReference type="STRING" id="1121925.SAMN02746011_01258"/>
<evidence type="ECO:0000313" key="2">
    <source>
        <dbReference type="EMBL" id="SJZ60033.1"/>
    </source>
</evidence>
<gene>
    <name evidence="2" type="ORF">SAMN02746011_01258</name>
</gene>
<evidence type="ECO:0000313" key="3">
    <source>
        <dbReference type="Proteomes" id="UP000189941"/>
    </source>
</evidence>
<organism evidence="2 3">
    <name type="scientific">Globicatella sulfidifaciens DSM 15739</name>
    <dbReference type="NCBI Taxonomy" id="1121925"/>
    <lineage>
        <taxon>Bacteria</taxon>
        <taxon>Bacillati</taxon>
        <taxon>Bacillota</taxon>
        <taxon>Bacilli</taxon>
        <taxon>Lactobacillales</taxon>
        <taxon>Aerococcaceae</taxon>
        <taxon>Globicatella</taxon>
    </lineage>
</organism>
<reference evidence="3" key="1">
    <citation type="submission" date="2017-02" db="EMBL/GenBank/DDBJ databases">
        <authorList>
            <person name="Varghese N."/>
            <person name="Submissions S."/>
        </authorList>
    </citation>
    <scope>NUCLEOTIDE SEQUENCE [LARGE SCALE GENOMIC DNA]</scope>
    <source>
        <strain evidence="3">DSM 15739</strain>
    </source>
</reference>
<evidence type="ECO:0000256" key="1">
    <source>
        <dbReference type="SAM" id="Phobius"/>
    </source>
</evidence>
<dbReference type="EMBL" id="FUWO01000010">
    <property type="protein sequence ID" value="SJZ60033.1"/>
    <property type="molecule type" value="Genomic_DNA"/>
</dbReference>
<keyword evidence="3" id="KW-1185">Reference proteome</keyword>
<protein>
    <submittedName>
        <fullName evidence="2">Uncharacterized protein</fullName>
    </submittedName>
</protein>
<feature type="transmembrane region" description="Helical" evidence="1">
    <location>
        <begin position="40"/>
        <end position="61"/>
    </location>
</feature>
<keyword evidence="1" id="KW-0472">Membrane</keyword>
<keyword evidence="1" id="KW-1133">Transmembrane helix</keyword>